<proteinExistence type="predicted"/>
<dbReference type="GeneID" id="96259016"/>
<protein>
    <submittedName>
        <fullName evidence="2">Helix-turn-helix domain-containing protein</fullName>
    </submittedName>
</protein>
<reference evidence="2 3" key="1">
    <citation type="submission" date="2021-02" db="EMBL/GenBank/DDBJ databases">
        <title>Streptomyces spirodelae sp. nov., isolated from duckweed.</title>
        <authorList>
            <person name="Saimee Y."/>
            <person name="Duangmal K."/>
        </authorList>
    </citation>
    <scope>NUCLEOTIDE SEQUENCE [LARGE SCALE GENOMIC DNA]</scope>
    <source>
        <strain evidence="2 3">DSM 42105</strain>
    </source>
</reference>
<comment type="caution">
    <text evidence="2">The sequence shown here is derived from an EMBL/GenBank/DDBJ whole genome shotgun (WGS) entry which is preliminary data.</text>
</comment>
<dbReference type="SMART" id="SM00530">
    <property type="entry name" value="HTH_XRE"/>
    <property type="match status" value="1"/>
</dbReference>
<organism evidence="2 3">
    <name type="scientific">Streptomyces smyrnaeus</name>
    <dbReference type="NCBI Taxonomy" id="1387713"/>
    <lineage>
        <taxon>Bacteria</taxon>
        <taxon>Bacillati</taxon>
        <taxon>Actinomycetota</taxon>
        <taxon>Actinomycetes</taxon>
        <taxon>Kitasatosporales</taxon>
        <taxon>Streptomycetaceae</taxon>
        <taxon>Streptomyces</taxon>
    </lineage>
</organism>
<feature type="domain" description="HTH cro/C1-type" evidence="1">
    <location>
        <begin position="10"/>
        <end position="64"/>
    </location>
</feature>
<dbReference type="Pfam" id="PF13560">
    <property type="entry name" value="HTH_31"/>
    <property type="match status" value="1"/>
</dbReference>
<gene>
    <name evidence="2" type="ORF">JW613_10395</name>
</gene>
<dbReference type="Pfam" id="PF19054">
    <property type="entry name" value="DUF5753"/>
    <property type="match status" value="1"/>
</dbReference>
<dbReference type="CDD" id="cd00093">
    <property type="entry name" value="HTH_XRE"/>
    <property type="match status" value="1"/>
</dbReference>
<dbReference type="EMBL" id="JAFFZM010000005">
    <property type="protein sequence ID" value="MBO8198713.1"/>
    <property type="molecule type" value="Genomic_DNA"/>
</dbReference>
<evidence type="ECO:0000313" key="2">
    <source>
        <dbReference type="EMBL" id="MBO8198713.1"/>
    </source>
</evidence>
<evidence type="ECO:0000313" key="3">
    <source>
        <dbReference type="Proteomes" id="UP000721954"/>
    </source>
</evidence>
<dbReference type="PROSITE" id="PS50943">
    <property type="entry name" value="HTH_CROC1"/>
    <property type="match status" value="1"/>
</dbReference>
<accession>A0ABS3XTS6</accession>
<keyword evidence="3" id="KW-1185">Reference proteome</keyword>
<dbReference type="InterPro" id="IPR043917">
    <property type="entry name" value="DUF5753"/>
</dbReference>
<evidence type="ECO:0000259" key="1">
    <source>
        <dbReference type="PROSITE" id="PS50943"/>
    </source>
</evidence>
<dbReference type="Proteomes" id="UP000721954">
    <property type="component" value="Unassembled WGS sequence"/>
</dbReference>
<dbReference type="InterPro" id="IPR010982">
    <property type="entry name" value="Lambda_DNA-bd_dom_sf"/>
</dbReference>
<dbReference type="Gene3D" id="1.10.260.40">
    <property type="entry name" value="lambda repressor-like DNA-binding domains"/>
    <property type="match status" value="1"/>
</dbReference>
<dbReference type="RefSeq" id="WP_209210437.1">
    <property type="nucleotide sequence ID" value="NZ_JAFFZM010000005.1"/>
</dbReference>
<dbReference type="InterPro" id="IPR001387">
    <property type="entry name" value="Cro/C1-type_HTH"/>
</dbReference>
<name>A0ABS3XTS6_9ACTN</name>
<sequence length="282" mass="31780">MRSRRLGSTLRRLREAARLDQQQAAEYIAGSKAKISRIESGQVAARPGDVRLLLELYGVQEAEVRRHLEQLARDANKRGWWLDYRVSPELSDYISLEHDATFVRTWQTVLIPGLLQTAEYTRALVEGNPSVTDSGVVEQVVKMRQERRRRFEESGARYSAVVWEPALSDPMPSREVHKQQLADLLEAIARPNVTFQVLPAAEWAAARSAPTFVMLSFDGEWAPSAVGQETHRNVAITEDEAEIAAYAHSFDQLRSVALNPTESREFIADTLDALPRGVSERE</sequence>
<dbReference type="SUPFAM" id="SSF47413">
    <property type="entry name" value="lambda repressor-like DNA-binding domains"/>
    <property type="match status" value="1"/>
</dbReference>